<dbReference type="SUPFAM" id="SSF52266">
    <property type="entry name" value="SGNH hydrolase"/>
    <property type="match status" value="1"/>
</dbReference>
<keyword evidence="2" id="KW-0732">Signal</keyword>
<sequence length="268" mass="29869">MPHLRFAFFLLGFLLMTTQPASAQSVTKSESADSSFYIYLVMGQSNMAGRGKVDGRYARMKHRRVFMMDKNQEWVKASHPVHFDKPRVVGVGPALSFGMEMAKTHKRKKIGLVPCAVGGTSIQHWKPGAYDDRTDTHPWDDAVVRIKEAMADGVIKGVIWHQGESDSAPEKAARYFNDLEDLIQRIRALVGDPDLPFVAGELGRYKDQYQNINKVLEQLSGRVSGTAVASSLGLTPMEDGVHFDSKSANLLGRRMAERMKIIEATMVK</sequence>
<evidence type="ECO:0000256" key="2">
    <source>
        <dbReference type="SAM" id="SignalP"/>
    </source>
</evidence>
<reference evidence="4" key="1">
    <citation type="submission" date="2021-06" db="EMBL/GenBank/DDBJ databases">
        <title>44 bacteria genomes isolated from Dapeng, Shenzhen.</title>
        <authorList>
            <person name="Zheng W."/>
            <person name="Yu S."/>
            <person name="Huang Y."/>
        </authorList>
    </citation>
    <scope>NUCLEOTIDE SEQUENCE</scope>
    <source>
        <strain evidence="4">DP5N28-2</strain>
    </source>
</reference>
<name>A0A953L9C3_9BACT</name>
<organism evidence="4 5">
    <name type="scientific">Membranihabitans marinus</name>
    <dbReference type="NCBI Taxonomy" id="1227546"/>
    <lineage>
        <taxon>Bacteria</taxon>
        <taxon>Pseudomonadati</taxon>
        <taxon>Bacteroidota</taxon>
        <taxon>Saprospiria</taxon>
        <taxon>Saprospirales</taxon>
        <taxon>Saprospiraceae</taxon>
        <taxon>Membranihabitans</taxon>
    </lineage>
</organism>
<protein>
    <submittedName>
        <fullName evidence="4">Sialate O-acetylesterase</fullName>
    </submittedName>
</protein>
<dbReference type="InterPro" id="IPR036514">
    <property type="entry name" value="SGNH_hydro_sf"/>
</dbReference>
<accession>A0A953L9C3</accession>
<dbReference type="RefSeq" id="WP_222580227.1">
    <property type="nucleotide sequence ID" value="NZ_JAHVHU010000009.1"/>
</dbReference>
<feature type="domain" description="Sialate O-acetylesterase" evidence="3">
    <location>
        <begin position="37"/>
        <end position="259"/>
    </location>
</feature>
<proteinExistence type="predicted"/>
<dbReference type="AlphaFoldDB" id="A0A953L9C3"/>
<keyword evidence="5" id="KW-1185">Reference proteome</keyword>
<feature type="chain" id="PRO_5037924013" evidence="2">
    <location>
        <begin position="24"/>
        <end position="268"/>
    </location>
</feature>
<dbReference type="GO" id="GO:0016788">
    <property type="term" value="F:hydrolase activity, acting on ester bonds"/>
    <property type="evidence" value="ECO:0007669"/>
    <property type="project" value="UniProtKB-ARBA"/>
</dbReference>
<comment type="caution">
    <text evidence="4">The sequence shown here is derived from an EMBL/GenBank/DDBJ whole genome shotgun (WGS) entry which is preliminary data.</text>
</comment>
<dbReference type="PANTHER" id="PTHR31988:SF19">
    <property type="entry name" value="9-O-ACETYL-N-ACETYLNEURAMINIC ACID DEACETYLASE-RELATED"/>
    <property type="match status" value="1"/>
</dbReference>
<gene>
    <name evidence="4" type="ORF">KUV50_11155</name>
</gene>
<dbReference type="EMBL" id="JAHVHU010000009">
    <property type="protein sequence ID" value="MBY5958695.1"/>
    <property type="molecule type" value="Genomic_DNA"/>
</dbReference>
<evidence type="ECO:0000313" key="5">
    <source>
        <dbReference type="Proteomes" id="UP000753961"/>
    </source>
</evidence>
<dbReference type="PANTHER" id="PTHR31988">
    <property type="entry name" value="ESTERASE, PUTATIVE (DUF303)-RELATED"/>
    <property type="match status" value="1"/>
</dbReference>
<dbReference type="InterPro" id="IPR052940">
    <property type="entry name" value="Carb_Esterase_6"/>
</dbReference>
<evidence type="ECO:0000313" key="4">
    <source>
        <dbReference type="EMBL" id="MBY5958695.1"/>
    </source>
</evidence>
<evidence type="ECO:0000256" key="1">
    <source>
        <dbReference type="ARBA" id="ARBA00022801"/>
    </source>
</evidence>
<dbReference type="Proteomes" id="UP000753961">
    <property type="component" value="Unassembled WGS sequence"/>
</dbReference>
<keyword evidence="1" id="KW-0378">Hydrolase</keyword>
<dbReference type="InterPro" id="IPR005181">
    <property type="entry name" value="SASA"/>
</dbReference>
<dbReference type="Gene3D" id="3.40.50.1110">
    <property type="entry name" value="SGNH hydrolase"/>
    <property type="match status" value="1"/>
</dbReference>
<dbReference type="Pfam" id="PF03629">
    <property type="entry name" value="SASA"/>
    <property type="match status" value="1"/>
</dbReference>
<feature type="signal peptide" evidence="2">
    <location>
        <begin position="1"/>
        <end position="23"/>
    </location>
</feature>
<evidence type="ECO:0000259" key="3">
    <source>
        <dbReference type="Pfam" id="PF03629"/>
    </source>
</evidence>